<name>A0A8S2ZY13_9BILA</name>
<evidence type="ECO:0000313" key="3">
    <source>
        <dbReference type="Proteomes" id="UP000681720"/>
    </source>
</evidence>
<comment type="caution">
    <text evidence="2">The sequence shown here is derived from an EMBL/GenBank/DDBJ whole genome shotgun (WGS) entry which is preliminary data.</text>
</comment>
<dbReference type="EMBL" id="CAJOBJ010121293">
    <property type="protein sequence ID" value="CAF4677263.1"/>
    <property type="molecule type" value="Genomic_DNA"/>
</dbReference>
<evidence type="ECO:0000313" key="2">
    <source>
        <dbReference type="EMBL" id="CAF4677263.1"/>
    </source>
</evidence>
<dbReference type="Proteomes" id="UP000681720">
    <property type="component" value="Unassembled WGS sequence"/>
</dbReference>
<feature type="compositionally biased region" description="Polar residues" evidence="1">
    <location>
        <begin position="1"/>
        <end position="10"/>
    </location>
</feature>
<dbReference type="AlphaFoldDB" id="A0A8S2ZY13"/>
<reference evidence="2" key="1">
    <citation type="submission" date="2021-02" db="EMBL/GenBank/DDBJ databases">
        <authorList>
            <person name="Nowell W R."/>
        </authorList>
    </citation>
    <scope>NUCLEOTIDE SEQUENCE</scope>
</reference>
<protein>
    <submittedName>
        <fullName evidence="2">Uncharacterized protein</fullName>
    </submittedName>
</protein>
<feature type="non-terminal residue" evidence="2">
    <location>
        <position position="40"/>
    </location>
</feature>
<feature type="region of interest" description="Disordered" evidence="1">
    <location>
        <begin position="1"/>
        <end position="40"/>
    </location>
</feature>
<gene>
    <name evidence="2" type="ORF">GIL414_LOCUS42133</name>
</gene>
<organism evidence="2 3">
    <name type="scientific">Rotaria magnacalcarata</name>
    <dbReference type="NCBI Taxonomy" id="392030"/>
    <lineage>
        <taxon>Eukaryota</taxon>
        <taxon>Metazoa</taxon>
        <taxon>Spiralia</taxon>
        <taxon>Gnathifera</taxon>
        <taxon>Rotifera</taxon>
        <taxon>Eurotatoria</taxon>
        <taxon>Bdelloidea</taxon>
        <taxon>Philodinida</taxon>
        <taxon>Philodinidae</taxon>
        <taxon>Rotaria</taxon>
    </lineage>
</organism>
<accession>A0A8S2ZY13</accession>
<feature type="compositionally biased region" description="Low complexity" evidence="1">
    <location>
        <begin position="15"/>
        <end position="28"/>
    </location>
</feature>
<proteinExistence type="predicted"/>
<evidence type="ECO:0000256" key="1">
    <source>
        <dbReference type="SAM" id="MobiDB-lite"/>
    </source>
</evidence>
<sequence>MTNSLTTNYPYNELSATNCPTTNSPSTSRIPRWAPNANSG</sequence>